<dbReference type="EMBL" id="CP016379">
    <property type="protein sequence ID" value="AZR74441.1"/>
    <property type="molecule type" value="Genomic_DNA"/>
</dbReference>
<dbReference type="KEGG" id="aft:BBF96_14225"/>
<dbReference type="InterPro" id="IPR008764">
    <property type="entry name" value="Peptidase_U57"/>
</dbReference>
<dbReference type="RefSeq" id="WP_127017799.1">
    <property type="nucleotide sequence ID" value="NZ_CP016379.1"/>
</dbReference>
<sequence>MTRKIKIGDLVTRLSYGGDIVFRVVGIDEESGIVFLRGEHLRLMADAPLNDLEVCDDEAEIDKKSRWFRQNRFRQLIQKGYLRRKGLSGKMGEYGQIRGTVLHLDGDERYLKACLDKYNELKIIANGYHIPEEEQPVRVQKLLRKYRPDVLIITGHDGMKRSGGNDLSNYYNSRYFVESVSKARELESDKDSLIIFAGACQSYYEALIEAGANFASSPERINIHTLDPVKVAEVIVQTSIKKVVSINRVIKHSISGIQGIGGIESRGKMRLSLPKILKN</sequence>
<dbReference type="PIRSF" id="PIRSF011575">
    <property type="entry name" value="YabG"/>
    <property type="match status" value="1"/>
</dbReference>
<gene>
    <name evidence="1" type="ORF">BBF96_14225</name>
</gene>
<evidence type="ECO:0000313" key="2">
    <source>
        <dbReference type="Proteomes" id="UP000267250"/>
    </source>
</evidence>
<dbReference type="Pfam" id="PF05582">
    <property type="entry name" value="Peptidase_U57"/>
    <property type="match status" value="1"/>
</dbReference>
<keyword evidence="2" id="KW-1185">Reference proteome</keyword>
<dbReference type="Proteomes" id="UP000267250">
    <property type="component" value="Chromosome"/>
</dbReference>
<proteinExistence type="predicted"/>
<dbReference type="AlphaFoldDB" id="A0A3S9T1L5"/>
<protein>
    <submittedName>
        <fullName evidence="1">Sporulation peptidase YabG</fullName>
    </submittedName>
</protein>
<dbReference type="NCBIfam" id="TIGR02855">
    <property type="entry name" value="spore_yabG"/>
    <property type="match status" value="1"/>
</dbReference>
<name>A0A3S9T1L5_9FIRM</name>
<accession>A0A3S9T1L5</accession>
<organism evidence="1 2">
    <name type="scientific">Anoxybacter fermentans</name>
    <dbReference type="NCBI Taxonomy" id="1323375"/>
    <lineage>
        <taxon>Bacteria</taxon>
        <taxon>Bacillati</taxon>
        <taxon>Bacillota</taxon>
        <taxon>Clostridia</taxon>
        <taxon>Halanaerobiales</taxon>
        <taxon>Anoxybacter</taxon>
    </lineage>
</organism>
<reference evidence="1 2" key="1">
    <citation type="submission" date="2016-07" db="EMBL/GenBank/DDBJ databases">
        <title>Genome and transcriptome analysis of iron-reducing fermentative bacteria Anoxybacter fermentans.</title>
        <authorList>
            <person name="Zeng X."/>
            <person name="Shao Z."/>
        </authorList>
    </citation>
    <scope>NUCLEOTIDE SEQUENCE [LARGE SCALE GENOMIC DNA]</scope>
    <source>
        <strain evidence="1 2">DY22613</strain>
    </source>
</reference>
<evidence type="ECO:0000313" key="1">
    <source>
        <dbReference type="EMBL" id="AZR74441.1"/>
    </source>
</evidence>
<dbReference type="OrthoDB" id="9785306at2"/>